<keyword evidence="3" id="KW-0489">Methyltransferase</keyword>
<name>A0A6J6SXA6_9ZZZZ</name>
<dbReference type="InterPro" id="IPR017237">
    <property type="entry name" value="RLMG"/>
</dbReference>
<reference evidence="8" key="1">
    <citation type="submission" date="2020-05" db="EMBL/GenBank/DDBJ databases">
        <authorList>
            <person name="Chiriac C."/>
            <person name="Salcher M."/>
            <person name="Ghai R."/>
            <person name="Kavagutti S V."/>
        </authorList>
    </citation>
    <scope>NUCLEOTIDE SEQUENCE</scope>
</reference>
<dbReference type="PRINTS" id="PR00508">
    <property type="entry name" value="S21N4MTFRASE"/>
</dbReference>
<accession>A0A6J6SXA6</accession>
<dbReference type="CDD" id="cd02440">
    <property type="entry name" value="AdoMet_MTases"/>
    <property type="match status" value="1"/>
</dbReference>
<proteinExistence type="inferred from homology"/>
<evidence type="ECO:0000313" key="8">
    <source>
        <dbReference type="EMBL" id="CAB4739450.1"/>
    </source>
</evidence>
<dbReference type="InterPro" id="IPR029063">
    <property type="entry name" value="SAM-dependent_MTases_sf"/>
</dbReference>
<protein>
    <submittedName>
        <fullName evidence="8">Unannotated protein</fullName>
    </submittedName>
</protein>
<dbReference type="InterPro" id="IPR007848">
    <property type="entry name" value="Small_mtfrase_dom"/>
</dbReference>
<dbReference type="InterPro" id="IPR002052">
    <property type="entry name" value="DNA_methylase_N6_adenine_CS"/>
</dbReference>
<dbReference type="PROSITE" id="PS00092">
    <property type="entry name" value="N6_MTASE"/>
    <property type="match status" value="1"/>
</dbReference>
<dbReference type="InterPro" id="IPR001091">
    <property type="entry name" value="RM_Methyltransferase"/>
</dbReference>
<gene>
    <name evidence="8" type="ORF">UFOPK2766_00929</name>
</gene>
<dbReference type="InterPro" id="IPR046977">
    <property type="entry name" value="RsmC/RlmG"/>
</dbReference>
<feature type="domain" description="RlmG N-terminal" evidence="7">
    <location>
        <begin position="25"/>
        <end position="202"/>
    </location>
</feature>
<dbReference type="EMBL" id="CAEZYU010000034">
    <property type="protein sequence ID" value="CAB4739450.1"/>
    <property type="molecule type" value="Genomic_DNA"/>
</dbReference>
<dbReference type="Pfam" id="PF05175">
    <property type="entry name" value="MTS"/>
    <property type="match status" value="1"/>
</dbReference>
<evidence type="ECO:0000259" key="7">
    <source>
        <dbReference type="Pfam" id="PF26049"/>
    </source>
</evidence>
<keyword evidence="4" id="KW-0808">Transferase</keyword>
<sequence>MVAFLAASLTAGRVQEATSLRTLMNKLMVPQGEFVLLTSKSTQTASARAWDAADEYLLQQVFELGELKGSILLLNDRCGALAVALAAAPLSSLSDSYVSQLVTTENLDRNSIADDQVRLLGSLDVVPNRLDYVFIKVPKTLALLEDQLLRLAPSVHSETVILAAGMTKHIHRSTLALFERIFGTTTTSLARKKARLIFVSPEHVATEQGTSKVAPLPASSFTLEPGHLKVRSYPGVFSAERLDIGTSFFIDNLPDQAGQIRIIDLGCGNGVVGLVLALDNPDADVMFVDESYLAVASAELTVQSNLDLHGQCEFVVGDSLGSLRDHPSIADSSIDLIFTNPPFHDDHALSDATAWQMFQDAHRVLRSNGQLWVIGNRHLAYHAKLKRIFGNCDVIGSNSKFVVFRATRKPAAVQHKADDFS</sequence>
<keyword evidence="2" id="KW-0698">rRNA processing</keyword>
<evidence type="ECO:0000256" key="1">
    <source>
        <dbReference type="ARBA" id="ARBA00022490"/>
    </source>
</evidence>
<evidence type="ECO:0000256" key="3">
    <source>
        <dbReference type="ARBA" id="ARBA00022603"/>
    </source>
</evidence>
<keyword evidence="1" id="KW-0963">Cytoplasm</keyword>
<dbReference type="HAMAP" id="MF_01859">
    <property type="entry name" value="23SrRNA_methyltr_G"/>
    <property type="match status" value="1"/>
</dbReference>
<keyword evidence="5" id="KW-0949">S-adenosyl-L-methionine</keyword>
<dbReference type="Pfam" id="PF26049">
    <property type="entry name" value="RLMG_N"/>
    <property type="match status" value="1"/>
</dbReference>
<dbReference type="GO" id="GO:0008990">
    <property type="term" value="F:rRNA (guanine-N2-)-methyltransferase activity"/>
    <property type="evidence" value="ECO:0007669"/>
    <property type="project" value="InterPro"/>
</dbReference>
<feature type="domain" description="Methyltransferase small" evidence="6">
    <location>
        <begin position="228"/>
        <end position="404"/>
    </location>
</feature>
<dbReference type="PANTHER" id="PTHR47816">
    <property type="entry name" value="RIBOSOMAL RNA SMALL SUBUNIT METHYLTRANSFERASE C"/>
    <property type="match status" value="1"/>
</dbReference>
<dbReference type="GO" id="GO:0003677">
    <property type="term" value="F:DNA binding"/>
    <property type="evidence" value="ECO:0007669"/>
    <property type="project" value="InterPro"/>
</dbReference>
<dbReference type="Gene3D" id="3.40.50.150">
    <property type="entry name" value="Vaccinia Virus protein VP39"/>
    <property type="match status" value="2"/>
</dbReference>
<dbReference type="PANTHER" id="PTHR47816:SF5">
    <property type="entry name" value="RIBOSOMAL RNA LARGE SUBUNIT METHYLTRANSFERASE G"/>
    <property type="match status" value="1"/>
</dbReference>
<evidence type="ECO:0000256" key="4">
    <source>
        <dbReference type="ARBA" id="ARBA00022679"/>
    </source>
</evidence>
<evidence type="ECO:0000256" key="5">
    <source>
        <dbReference type="ARBA" id="ARBA00022691"/>
    </source>
</evidence>
<evidence type="ECO:0000256" key="2">
    <source>
        <dbReference type="ARBA" id="ARBA00022552"/>
    </source>
</evidence>
<dbReference type="AlphaFoldDB" id="A0A6J6SXA6"/>
<organism evidence="8">
    <name type="scientific">freshwater metagenome</name>
    <dbReference type="NCBI Taxonomy" id="449393"/>
    <lineage>
        <taxon>unclassified sequences</taxon>
        <taxon>metagenomes</taxon>
        <taxon>ecological metagenomes</taxon>
    </lineage>
</organism>
<dbReference type="PIRSF" id="PIRSF037565">
    <property type="entry name" value="RRNA_m2G_Mtase_RsmD_prd"/>
    <property type="match status" value="1"/>
</dbReference>
<dbReference type="SUPFAM" id="SSF53335">
    <property type="entry name" value="S-adenosyl-L-methionine-dependent methyltransferases"/>
    <property type="match status" value="1"/>
</dbReference>
<evidence type="ECO:0000259" key="6">
    <source>
        <dbReference type="Pfam" id="PF05175"/>
    </source>
</evidence>
<dbReference type="GO" id="GO:0005737">
    <property type="term" value="C:cytoplasm"/>
    <property type="evidence" value="ECO:0007669"/>
    <property type="project" value="InterPro"/>
</dbReference>
<dbReference type="InterPro" id="IPR058679">
    <property type="entry name" value="RlmG_N"/>
</dbReference>